<dbReference type="Gene3D" id="3.40.50.300">
    <property type="entry name" value="P-loop containing nucleotide triphosphate hydrolases"/>
    <property type="match status" value="1"/>
</dbReference>
<comment type="function">
    <text evidence="7">Catalyzes the specific phosphorylation of the 3-hydroxyl group of shikimic acid using ATP as a cosubstrate.</text>
</comment>
<comment type="catalytic activity">
    <reaction evidence="7">
        <text>shikimate + ATP = 3-phosphoshikimate + ADP + H(+)</text>
        <dbReference type="Rhea" id="RHEA:13121"/>
        <dbReference type="ChEBI" id="CHEBI:15378"/>
        <dbReference type="ChEBI" id="CHEBI:30616"/>
        <dbReference type="ChEBI" id="CHEBI:36208"/>
        <dbReference type="ChEBI" id="CHEBI:145989"/>
        <dbReference type="ChEBI" id="CHEBI:456216"/>
        <dbReference type="EC" id="2.7.1.71"/>
    </reaction>
</comment>
<dbReference type="PATRIC" id="fig|1637975.4.peg.3735"/>
<dbReference type="EMBL" id="LJIX01000006">
    <property type="protein sequence ID" value="KQL20452.1"/>
    <property type="molecule type" value="Genomic_DNA"/>
</dbReference>
<dbReference type="SUPFAM" id="SSF52540">
    <property type="entry name" value="P-loop containing nucleoside triphosphate hydrolases"/>
    <property type="match status" value="1"/>
</dbReference>
<dbReference type="STRING" id="1637975.AN957_18885"/>
<dbReference type="EC" id="2.7.1.71" evidence="7"/>
<gene>
    <name evidence="7" type="primary">aroK</name>
    <name evidence="8" type="ORF">AN957_18885</name>
</gene>
<keyword evidence="7" id="KW-0479">Metal-binding</keyword>
<dbReference type="GO" id="GO:0000287">
    <property type="term" value="F:magnesium ion binding"/>
    <property type="evidence" value="ECO:0007669"/>
    <property type="project" value="UniProtKB-UniRule"/>
</dbReference>
<dbReference type="CDD" id="cd00464">
    <property type="entry name" value="SK"/>
    <property type="match status" value="1"/>
</dbReference>
<sequence length="167" mass="18791">MKSIYLTGFMGAGKTTIGKALGEYLKMPVFDTDEEIEKKEALTISEIFERQGEAYFRACETRILGELPVEDTIITTGGGIVCKNENRKLLKEQGIVIFLFASEEEIAKRLERDETRPLLRGDKLERIGTLYKERLPIYKQAADNIINTTGKGISEVVKEIVACLNLQ</sequence>
<keyword evidence="9" id="KW-1185">Reference proteome</keyword>
<evidence type="ECO:0000256" key="3">
    <source>
        <dbReference type="ARBA" id="ARBA00022741"/>
    </source>
</evidence>
<keyword evidence="7" id="KW-0460">Magnesium</keyword>
<dbReference type="GO" id="GO:0009073">
    <property type="term" value="P:aromatic amino acid family biosynthetic process"/>
    <property type="evidence" value="ECO:0007669"/>
    <property type="project" value="UniProtKB-KW"/>
</dbReference>
<dbReference type="Pfam" id="PF01202">
    <property type="entry name" value="SKI"/>
    <property type="match status" value="1"/>
</dbReference>
<evidence type="ECO:0000313" key="9">
    <source>
        <dbReference type="Proteomes" id="UP000050996"/>
    </source>
</evidence>
<comment type="subcellular location">
    <subcellularLocation>
        <location evidence="7">Cytoplasm</location>
    </subcellularLocation>
</comment>
<keyword evidence="4 7" id="KW-0418">Kinase</keyword>
<dbReference type="AlphaFoldDB" id="A0A0Q3SLB5"/>
<feature type="binding site" evidence="7">
    <location>
        <position position="116"/>
    </location>
    <ligand>
        <name>ATP</name>
        <dbReference type="ChEBI" id="CHEBI:30616"/>
    </ligand>
</feature>
<keyword evidence="7" id="KW-0963">Cytoplasm</keyword>
<dbReference type="GO" id="GO:0004765">
    <property type="term" value="F:shikimate kinase activity"/>
    <property type="evidence" value="ECO:0007669"/>
    <property type="project" value="UniProtKB-UniRule"/>
</dbReference>
<feature type="binding site" evidence="7">
    <location>
        <position position="15"/>
    </location>
    <ligand>
        <name>Mg(2+)</name>
        <dbReference type="ChEBI" id="CHEBI:18420"/>
    </ligand>
</feature>
<comment type="cofactor">
    <cofactor evidence="7">
        <name>Mg(2+)</name>
        <dbReference type="ChEBI" id="CHEBI:18420"/>
    </cofactor>
    <text evidence="7">Binds 1 Mg(2+) ion per subunit.</text>
</comment>
<evidence type="ECO:0000256" key="1">
    <source>
        <dbReference type="ARBA" id="ARBA00022605"/>
    </source>
</evidence>
<protein>
    <recommendedName>
        <fullName evidence="7">Shikimate kinase</fullName>
        <shortName evidence="7">SK</shortName>
        <ecNumber evidence="7">2.7.1.71</ecNumber>
    </recommendedName>
</protein>
<comment type="similarity">
    <text evidence="7">Belongs to the shikimate kinase family.</text>
</comment>
<proteinExistence type="inferred from homology"/>
<feature type="binding site" evidence="7">
    <location>
        <position position="57"/>
    </location>
    <ligand>
        <name>substrate</name>
    </ligand>
</feature>
<dbReference type="GO" id="GO:0008652">
    <property type="term" value="P:amino acid biosynthetic process"/>
    <property type="evidence" value="ECO:0007669"/>
    <property type="project" value="UniProtKB-KW"/>
</dbReference>
<dbReference type="GO" id="GO:0009423">
    <property type="term" value="P:chorismate biosynthetic process"/>
    <property type="evidence" value="ECO:0007669"/>
    <property type="project" value="UniProtKB-UniRule"/>
</dbReference>
<reference evidence="8 9" key="1">
    <citation type="submission" date="2015-09" db="EMBL/GenBank/DDBJ databases">
        <title>Genome sequencing project for genomic taxonomy and phylogenomics of Bacillus-like bacteria.</title>
        <authorList>
            <person name="Liu B."/>
            <person name="Wang J."/>
            <person name="Zhu Y."/>
            <person name="Liu G."/>
            <person name="Chen Q."/>
            <person name="Chen Z."/>
            <person name="Lan J."/>
            <person name="Che J."/>
            <person name="Ge C."/>
            <person name="Shi H."/>
            <person name="Pan Z."/>
            <person name="Liu X."/>
        </authorList>
    </citation>
    <scope>NUCLEOTIDE SEQUENCE [LARGE SCALE GENOMIC DNA]</scope>
    <source>
        <strain evidence="8 9">FJAT-18043</strain>
    </source>
</reference>
<dbReference type="Proteomes" id="UP000050996">
    <property type="component" value="Unassembled WGS sequence"/>
</dbReference>
<keyword evidence="5 7" id="KW-0067">ATP-binding</keyword>
<name>A0A0Q3SLB5_9BACI</name>
<feature type="binding site" evidence="7">
    <location>
        <position position="134"/>
    </location>
    <ligand>
        <name>substrate</name>
    </ligand>
</feature>
<keyword evidence="2 7" id="KW-0808">Transferase</keyword>
<dbReference type="GO" id="GO:0005829">
    <property type="term" value="C:cytosol"/>
    <property type="evidence" value="ECO:0007669"/>
    <property type="project" value="TreeGrafter"/>
</dbReference>
<feature type="binding site" evidence="7">
    <location>
        <begin position="11"/>
        <end position="16"/>
    </location>
    <ligand>
        <name>ATP</name>
        <dbReference type="ChEBI" id="CHEBI:30616"/>
    </ligand>
</feature>
<comment type="caution">
    <text evidence="7">Lacks conserved residue(s) required for the propagation of feature annotation.</text>
</comment>
<dbReference type="GO" id="GO:0005524">
    <property type="term" value="F:ATP binding"/>
    <property type="evidence" value="ECO:0007669"/>
    <property type="project" value="UniProtKB-UniRule"/>
</dbReference>
<evidence type="ECO:0000256" key="2">
    <source>
        <dbReference type="ARBA" id="ARBA00022679"/>
    </source>
</evidence>
<dbReference type="InterPro" id="IPR027417">
    <property type="entry name" value="P-loop_NTPase"/>
</dbReference>
<evidence type="ECO:0000256" key="4">
    <source>
        <dbReference type="ARBA" id="ARBA00022777"/>
    </source>
</evidence>
<dbReference type="HAMAP" id="MF_00109">
    <property type="entry name" value="Shikimate_kinase"/>
    <property type="match status" value="1"/>
</dbReference>
<dbReference type="PANTHER" id="PTHR21087">
    <property type="entry name" value="SHIKIMATE KINASE"/>
    <property type="match status" value="1"/>
</dbReference>
<evidence type="ECO:0000256" key="5">
    <source>
        <dbReference type="ARBA" id="ARBA00022840"/>
    </source>
</evidence>
<accession>A0A0Q3SLB5</accession>
<comment type="caution">
    <text evidence="8">The sequence shown here is derived from an EMBL/GenBank/DDBJ whole genome shotgun (WGS) entry which is preliminary data.</text>
</comment>
<evidence type="ECO:0000256" key="7">
    <source>
        <dbReference type="HAMAP-Rule" id="MF_00109"/>
    </source>
</evidence>
<dbReference type="UniPathway" id="UPA00053">
    <property type="reaction ID" value="UER00088"/>
</dbReference>
<keyword evidence="6 7" id="KW-0057">Aromatic amino acid biosynthesis</keyword>
<keyword evidence="3 7" id="KW-0547">Nucleotide-binding</keyword>
<comment type="subunit">
    <text evidence="7">Monomer.</text>
</comment>
<dbReference type="RefSeq" id="WP_053476992.1">
    <property type="nucleotide sequence ID" value="NZ_CP041305.1"/>
</dbReference>
<evidence type="ECO:0000256" key="6">
    <source>
        <dbReference type="ARBA" id="ARBA00023141"/>
    </source>
</evidence>
<feature type="binding site" evidence="7">
    <location>
        <position position="33"/>
    </location>
    <ligand>
        <name>substrate</name>
    </ligand>
</feature>
<feature type="binding site" evidence="7">
    <location>
        <position position="78"/>
    </location>
    <ligand>
        <name>substrate</name>
    </ligand>
</feature>
<organism evidence="8 9">
    <name type="scientific">Cytobacillus solani</name>
    <dbReference type="NCBI Taxonomy" id="1637975"/>
    <lineage>
        <taxon>Bacteria</taxon>
        <taxon>Bacillati</taxon>
        <taxon>Bacillota</taxon>
        <taxon>Bacilli</taxon>
        <taxon>Bacillales</taxon>
        <taxon>Bacillaceae</taxon>
        <taxon>Cytobacillus</taxon>
    </lineage>
</organism>
<dbReference type="PRINTS" id="PR01100">
    <property type="entry name" value="SHIKIMTKNASE"/>
</dbReference>
<dbReference type="PANTHER" id="PTHR21087:SF16">
    <property type="entry name" value="SHIKIMATE KINASE 1, CHLOROPLASTIC"/>
    <property type="match status" value="1"/>
</dbReference>
<keyword evidence="1 7" id="KW-0028">Amino-acid biosynthesis</keyword>
<comment type="pathway">
    <text evidence="7">Metabolic intermediate biosynthesis; chorismate biosynthesis; chorismate from D-erythrose 4-phosphate and phosphoenolpyruvate: step 5/7.</text>
</comment>
<dbReference type="InterPro" id="IPR000623">
    <property type="entry name" value="Shikimate_kinase/TSH1"/>
</dbReference>
<evidence type="ECO:0000313" key="8">
    <source>
        <dbReference type="EMBL" id="KQL20452.1"/>
    </source>
</evidence>
<dbReference type="InterPro" id="IPR031322">
    <property type="entry name" value="Shikimate/glucono_kinase"/>
</dbReference>